<dbReference type="PANTHER" id="PTHR14890:SF1">
    <property type="entry name" value="FANCONI ANEMIA CORE COMPLEX-ASSOCIATED PROTEIN 100"/>
    <property type="match status" value="1"/>
</dbReference>
<dbReference type="GeneTree" id="ENSGT00390000016682"/>
<dbReference type="PANTHER" id="PTHR14890">
    <property type="entry name" value="FANCONI ANEMIA CORE COMPLEX-ASSOCIATED PROTEIN 100"/>
    <property type="match status" value="1"/>
</dbReference>
<name>A0A3B4CZ37_PYGNA</name>
<reference evidence="1" key="2">
    <citation type="submission" date="2025-08" db="UniProtKB">
        <authorList>
            <consortium name="Ensembl"/>
        </authorList>
    </citation>
    <scope>IDENTIFICATION</scope>
</reference>
<dbReference type="GO" id="GO:0043240">
    <property type="term" value="C:Fanconi anaemia nuclear complex"/>
    <property type="evidence" value="ECO:0007669"/>
    <property type="project" value="InterPro"/>
</dbReference>
<dbReference type="Ensembl" id="ENSPNAT00000025177.2">
    <property type="protein sequence ID" value="ENSPNAP00000016625.2"/>
    <property type="gene ID" value="ENSPNAG00000022867.2"/>
</dbReference>
<dbReference type="InterPro" id="IPR029251">
    <property type="entry name" value="Faap100"/>
</dbReference>
<evidence type="ECO:0000313" key="2">
    <source>
        <dbReference type="Proteomes" id="UP001501920"/>
    </source>
</evidence>
<accession>A0A3B4CZ37</accession>
<dbReference type="GO" id="GO:0005654">
    <property type="term" value="C:nucleoplasm"/>
    <property type="evidence" value="ECO:0007669"/>
    <property type="project" value="TreeGrafter"/>
</dbReference>
<reference evidence="1" key="3">
    <citation type="submission" date="2025-09" db="UniProtKB">
        <authorList>
            <consortium name="Ensembl"/>
        </authorList>
    </citation>
    <scope>IDENTIFICATION</scope>
</reference>
<proteinExistence type="predicted"/>
<dbReference type="Proteomes" id="UP001501920">
    <property type="component" value="Chromosome 13"/>
</dbReference>
<dbReference type="RefSeq" id="XP_017537097.1">
    <property type="nucleotide sequence ID" value="XM_017681608.2"/>
</dbReference>
<keyword evidence="2" id="KW-1185">Reference proteome</keyword>
<evidence type="ECO:0000313" key="1">
    <source>
        <dbReference type="Ensembl" id="ENSPNAP00000016625.2"/>
    </source>
</evidence>
<dbReference type="CTD" id="80233"/>
<dbReference type="GO" id="GO:0036297">
    <property type="term" value="P:interstrand cross-link repair"/>
    <property type="evidence" value="ECO:0007669"/>
    <property type="project" value="InterPro"/>
</dbReference>
<protein>
    <submittedName>
        <fullName evidence="1">FA core complex associated protein 100</fullName>
    </submittedName>
</protein>
<dbReference type="AlphaFoldDB" id="A0A3B4CZ37"/>
<reference evidence="1 2" key="1">
    <citation type="submission" date="2020-10" db="EMBL/GenBank/DDBJ databases">
        <title>Pygocentrus nattereri (red-bellied piranha) genome, fPygNat1, primary haplotype.</title>
        <authorList>
            <person name="Myers G."/>
            <person name="Meyer A."/>
            <person name="Karagic N."/>
            <person name="Pippel M."/>
            <person name="Winkler S."/>
            <person name="Tracey A."/>
            <person name="Wood J."/>
            <person name="Formenti G."/>
            <person name="Howe K."/>
            <person name="Fedrigo O."/>
            <person name="Jarvis E.D."/>
        </authorList>
    </citation>
    <scope>NUCLEOTIDE SEQUENCE [LARGE SCALE GENOMIC DNA]</scope>
</reference>
<organism evidence="1 2">
    <name type="scientific">Pygocentrus nattereri</name>
    <name type="common">Red-bellied piranha</name>
    <dbReference type="NCBI Taxonomy" id="42514"/>
    <lineage>
        <taxon>Eukaryota</taxon>
        <taxon>Metazoa</taxon>
        <taxon>Chordata</taxon>
        <taxon>Craniata</taxon>
        <taxon>Vertebrata</taxon>
        <taxon>Euteleostomi</taxon>
        <taxon>Actinopterygii</taxon>
        <taxon>Neopterygii</taxon>
        <taxon>Teleostei</taxon>
        <taxon>Ostariophysi</taxon>
        <taxon>Characiformes</taxon>
        <taxon>Characoidei</taxon>
        <taxon>Pygocentrus</taxon>
    </lineage>
</organism>
<dbReference type="Pfam" id="PF15146">
    <property type="entry name" value="FANCAA"/>
    <property type="match status" value="1"/>
</dbReference>
<sequence>MEAVRCSVDCWADFGELLSGRVVHTGTEVLLTTGTSDLLVFSGQEKRVKSILQFDSPVTSLAVSDKNRLYALCQSHGLYCTSFPQECSSQSVSAQKCDSSVSTISRDSIVIEDGKMQAFILVEGILVIVSLQESFWSFDLYKVPNCSTGATVYRKHASVHVSQNTVGARIGSAPVLASVYPSKDSLSKGRTCQGHYLLEPLLFRLLFGVDAALVHSPVILCGLPDGRLFFFPLLFPSWGEQKPRIRMLHSLEQPVTFMGTSVIGEQGPQCLVIVGQMGRILLIRASQTSSDGKAADCGFIEQTVRGPVVCACVNGEHLFYSTSTTLLALPLSKTATSSAFSSLTAAEGERESIRQEKPALLSQSAVCLSVSRVIALAEPSVTPTGHVQLLLLSHSGRLLQVTLPQESDKDSVSRLTSSKVGQTVKDLLAGIGNVWERATSVKLQLQLKNNVLKHLNQVINICSLFLTYQKSSQEGKDCKPPISCHGVAKWSTLLQKEALVLTCTLENLSAYVLDQGWTLCIEVQSPYSLTAEGTSKTYSFALKKLDCGQKMEVNLPLESRGEEFVPVKIQCFLVYSLQSLLHKEECRNFSASEIPVSHFLEDKSCISLTLNTLTLDWLDCLRIGQPASHSEIPKQNSVWEATCIFLSSRRIHTEEQPMPKPDHHVVAIRISFDLLKTVLSFRDCSSAVLCVSVLNWLLFGMFETGGQKFVESAVVCAHGPDRQPVRLLAKEVILSDVNSEGPLSVVEVQVQSSSMAAVFGLHHAVLRRVQSLLKDAPMKCANPGQLKGQRLCEAVRHAESLYKDLQDSQSSAAFGGVMKTRTSESLFDLYLQLRENPLVIL</sequence>
<dbReference type="GeneID" id="108410502"/>